<evidence type="ECO:0000256" key="9">
    <source>
        <dbReference type="ARBA" id="ARBA00023180"/>
    </source>
</evidence>
<reference evidence="13 14" key="1">
    <citation type="journal article" date="2013" name="Genome Biol.">
        <title>The genome sequence of the most widely cultivated cacao type and its use to identify candidate genes regulating pod color.</title>
        <authorList>
            <person name="Motamayor J.C."/>
            <person name="Mockaitis K."/>
            <person name="Schmutz J."/>
            <person name="Haiminen N."/>
            <person name="Iii D.L."/>
            <person name="Cornejo O."/>
            <person name="Findley S.D."/>
            <person name="Zheng P."/>
            <person name="Utro F."/>
            <person name="Royaert S."/>
            <person name="Saski C."/>
            <person name="Jenkins J."/>
            <person name="Podicheti R."/>
            <person name="Zhao M."/>
            <person name="Scheffler B.E."/>
            <person name="Stack J.C."/>
            <person name="Feltus F.A."/>
            <person name="Mustiga G.M."/>
            <person name="Amores F."/>
            <person name="Phillips W."/>
            <person name="Marelli J.P."/>
            <person name="May G.D."/>
            <person name="Shapiro H."/>
            <person name="Ma J."/>
            <person name="Bustamante C.D."/>
            <person name="Schnell R.J."/>
            <person name="Main D."/>
            <person name="Gilbert D."/>
            <person name="Parida L."/>
            <person name="Kuhn D.N."/>
        </authorList>
    </citation>
    <scope>NUCLEOTIDE SEQUENCE [LARGE SCALE GENOMIC DNA]</scope>
    <source>
        <strain evidence="14">cv. Matina 1-6</strain>
    </source>
</reference>
<keyword evidence="5" id="KW-0547">Nucleotide-binding</keyword>
<dbReference type="GO" id="GO:0005524">
    <property type="term" value="F:ATP binding"/>
    <property type="evidence" value="ECO:0007669"/>
    <property type="project" value="UniProtKB-KW"/>
</dbReference>
<dbReference type="Pfam" id="PF11883">
    <property type="entry name" value="DUF3403"/>
    <property type="match status" value="1"/>
</dbReference>
<dbReference type="InterPro" id="IPR021820">
    <property type="entry name" value="S-locus_recpt_kinase_C"/>
</dbReference>
<accession>A0A061GHF2</accession>
<feature type="domain" description="Protein kinase" evidence="12">
    <location>
        <begin position="9"/>
        <end position="246"/>
    </location>
</feature>
<protein>
    <recommendedName>
        <fullName evidence="1">non-specific serine/threonine protein kinase</fullName>
        <ecNumber evidence="1">2.7.11.1</ecNumber>
    </recommendedName>
</protein>
<dbReference type="Gene3D" id="1.10.510.10">
    <property type="entry name" value="Transferase(Phosphotransferase) domain 1"/>
    <property type="match status" value="1"/>
</dbReference>
<dbReference type="AlphaFoldDB" id="A0A061GHF2"/>
<evidence type="ECO:0000313" key="13">
    <source>
        <dbReference type="EMBL" id="EOY28587.1"/>
    </source>
</evidence>
<dbReference type="OMA" id="YLSTSWC"/>
<dbReference type="GO" id="GO:0006955">
    <property type="term" value="P:immune response"/>
    <property type="evidence" value="ECO:0000318"/>
    <property type="project" value="GO_Central"/>
</dbReference>
<evidence type="ECO:0000256" key="8">
    <source>
        <dbReference type="ARBA" id="ARBA00023157"/>
    </source>
</evidence>
<dbReference type="FunFam" id="1.10.510.10:FF:001722">
    <property type="entry name" value="G-type lectin S-receptor-like serine/threonine-protein kinase B120"/>
    <property type="match status" value="1"/>
</dbReference>
<evidence type="ECO:0000256" key="10">
    <source>
        <dbReference type="ARBA" id="ARBA00047899"/>
    </source>
</evidence>
<evidence type="ECO:0000256" key="11">
    <source>
        <dbReference type="ARBA" id="ARBA00048679"/>
    </source>
</evidence>
<dbReference type="InterPro" id="IPR000719">
    <property type="entry name" value="Prot_kinase_dom"/>
</dbReference>
<dbReference type="PANTHER" id="PTHR27002:SF814">
    <property type="entry name" value="CYSTEINE-RICH RECEPTOR-LIKE PROTEIN KINASE 10"/>
    <property type="match status" value="1"/>
</dbReference>
<dbReference type="PANTHER" id="PTHR27002">
    <property type="entry name" value="RECEPTOR-LIKE SERINE/THREONINE-PROTEIN KINASE SD1-8"/>
    <property type="match status" value="1"/>
</dbReference>
<dbReference type="eggNOG" id="ENOG502QWDY">
    <property type="taxonomic scope" value="Eukaryota"/>
</dbReference>
<keyword evidence="6 13" id="KW-0418">Kinase</keyword>
<dbReference type="Gramene" id="EOY28587">
    <property type="protein sequence ID" value="EOY28587"/>
    <property type="gene ID" value="TCM_030144"/>
</dbReference>
<dbReference type="Gene3D" id="3.30.200.20">
    <property type="entry name" value="Phosphorylase Kinase, domain 1"/>
    <property type="match status" value="1"/>
</dbReference>
<keyword evidence="8" id="KW-1015">Disulfide bond</keyword>
<organism evidence="13 14">
    <name type="scientific">Theobroma cacao</name>
    <name type="common">Cacao</name>
    <name type="synonym">Cocoa</name>
    <dbReference type="NCBI Taxonomy" id="3641"/>
    <lineage>
        <taxon>Eukaryota</taxon>
        <taxon>Viridiplantae</taxon>
        <taxon>Streptophyta</taxon>
        <taxon>Embryophyta</taxon>
        <taxon>Tracheophyta</taxon>
        <taxon>Spermatophyta</taxon>
        <taxon>Magnoliopsida</taxon>
        <taxon>eudicotyledons</taxon>
        <taxon>Gunneridae</taxon>
        <taxon>Pentapetalae</taxon>
        <taxon>rosids</taxon>
        <taxon>malvids</taxon>
        <taxon>Malvales</taxon>
        <taxon>Malvaceae</taxon>
        <taxon>Byttnerioideae</taxon>
        <taxon>Theobroma</taxon>
    </lineage>
</organism>
<proteinExistence type="predicted"/>
<comment type="catalytic activity">
    <reaction evidence="11">
        <text>L-seryl-[protein] + ATP = O-phospho-L-seryl-[protein] + ADP + H(+)</text>
        <dbReference type="Rhea" id="RHEA:17989"/>
        <dbReference type="Rhea" id="RHEA-COMP:9863"/>
        <dbReference type="Rhea" id="RHEA-COMP:11604"/>
        <dbReference type="ChEBI" id="CHEBI:15378"/>
        <dbReference type="ChEBI" id="CHEBI:29999"/>
        <dbReference type="ChEBI" id="CHEBI:30616"/>
        <dbReference type="ChEBI" id="CHEBI:83421"/>
        <dbReference type="ChEBI" id="CHEBI:456216"/>
        <dbReference type="EC" id="2.7.11.1"/>
    </reaction>
</comment>
<gene>
    <name evidence="13" type="ORF">TCM_030144</name>
</gene>
<dbReference type="Proteomes" id="UP000026915">
    <property type="component" value="Chromosome 6"/>
</dbReference>
<evidence type="ECO:0000313" key="14">
    <source>
        <dbReference type="Proteomes" id="UP000026915"/>
    </source>
</evidence>
<dbReference type="Pfam" id="PF07714">
    <property type="entry name" value="PK_Tyr_Ser-Thr"/>
    <property type="match status" value="2"/>
</dbReference>
<dbReference type="InParanoid" id="A0A061GHF2"/>
<dbReference type="GO" id="GO:0005886">
    <property type="term" value="C:plasma membrane"/>
    <property type="evidence" value="ECO:0000318"/>
    <property type="project" value="GO_Central"/>
</dbReference>
<dbReference type="FunFam" id="3.30.200.20:FF:000195">
    <property type="entry name" value="G-type lectin S-receptor-like serine/threonine-protein kinase"/>
    <property type="match status" value="1"/>
</dbReference>
<name>A0A061GHF2_THECC</name>
<keyword evidence="2" id="KW-0723">Serine/threonine-protein kinase</keyword>
<keyword evidence="7" id="KW-0067">ATP-binding</keyword>
<dbReference type="InterPro" id="IPR011009">
    <property type="entry name" value="Kinase-like_dom_sf"/>
</dbReference>
<evidence type="ECO:0000256" key="7">
    <source>
        <dbReference type="ARBA" id="ARBA00022840"/>
    </source>
</evidence>
<dbReference type="InterPro" id="IPR001245">
    <property type="entry name" value="Ser-Thr/Tyr_kinase_cat_dom"/>
</dbReference>
<comment type="catalytic activity">
    <reaction evidence="10">
        <text>L-threonyl-[protein] + ATP = O-phospho-L-threonyl-[protein] + ADP + H(+)</text>
        <dbReference type="Rhea" id="RHEA:46608"/>
        <dbReference type="Rhea" id="RHEA-COMP:11060"/>
        <dbReference type="Rhea" id="RHEA-COMP:11605"/>
        <dbReference type="ChEBI" id="CHEBI:15378"/>
        <dbReference type="ChEBI" id="CHEBI:30013"/>
        <dbReference type="ChEBI" id="CHEBI:30616"/>
        <dbReference type="ChEBI" id="CHEBI:61977"/>
        <dbReference type="ChEBI" id="CHEBI:456216"/>
        <dbReference type="EC" id="2.7.11.1"/>
    </reaction>
</comment>
<dbReference type="EMBL" id="CM001884">
    <property type="protein sequence ID" value="EOY28587.1"/>
    <property type="molecule type" value="Genomic_DNA"/>
</dbReference>
<keyword evidence="14" id="KW-1185">Reference proteome</keyword>
<keyword evidence="3" id="KW-0808">Transferase</keyword>
<evidence type="ECO:0000256" key="4">
    <source>
        <dbReference type="ARBA" id="ARBA00022729"/>
    </source>
</evidence>
<evidence type="ECO:0000259" key="12">
    <source>
        <dbReference type="PROSITE" id="PS50011"/>
    </source>
</evidence>
<evidence type="ECO:0000256" key="2">
    <source>
        <dbReference type="ARBA" id="ARBA00022527"/>
    </source>
</evidence>
<evidence type="ECO:0000256" key="3">
    <source>
        <dbReference type="ARBA" id="ARBA00022679"/>
    </source>
</evidence>
<dbReference type="HOGENOM" id="CLU_000288_21_3_1"/>
<dbReference type="SUPFAM" id="SSF56112">
    <property type="entry name" value="Protein kinase-like (PK-like)"/>
    <property type="match status" value="1"/>
</dbReference>
<evidence type="ECO:0000256" key="6">
    <source>
        <dbReference type="ARBA" id="ARBA00022777"/>
    </source>
</evidence>
<dbReference type="PROSITE" id="PS50011">
    <property type="entry name" value="PROTEIN_KINASE_DOM"/>
    <property type="match status" value="1"/>
</dbReference>
<dbReference type="GO" id="GO:0004674">
    <property type="term" value="F:protein serine/threonine kinase activity"/>
    <property type="evidence" value="ECO:0000318"/>
    <property type="project" value="GO_Central"/>
</dbReference>
<keyword evidence="4" id="KW-0732">Signal</keyword>
<dbReference type="GO" id="GO:0007165">
    <property type="term" value="P:signal transduction"/>
    <property type="evidence" value="ECO:0000318"/>
    <property type="project" value="GO_Central"/>
</dbReference>
<keyword evidence="9" id="KW-0325">Glycoprotein</keyword>
<dbReference type="EC" id="2.7.11.1" evidence="1"/>
<sequence length="246" mass="27210">MLHAATNHFCDENKLGEGGFGPVYKGTLADGKEIAVKRLSRTSGQGLLEFKNEVMLIARLQHRNLVRLLGCCLEKNEKLLVYEFMPNRSLDVFLGYMAPEYAMEGLFSIKSDVFSFGVLLLEIISGKRNNGFHLLECGESLLTFAWKLWSKGKGMELIDQHLVQSCVAAEVLKCIHIGLLCVQEDPADRPSMSSVVVMLGSEIIPIPRPTEPAFSIGRVVAKPTEPTSNDRICSVNEVTISNLSPR</sequence>
<evidence type="ECO:0000256" key="5">
    <source>
        <dbReference type="ARBA" id="ARBA00022741"/>
    </source>
</evidence>
<evidence type="ECO:0000256" key="1">
    <source>
        <dbReference type="ARBA" id="ARBA00012513"/>
    </source>
</evidence>